<evidence type="ECO:0000313" key="3">
    <source>
        <dbReference type="EMBL" id="SVB28455.1"/>
    </source>
</evidence>
<evidence type="ECO:0000256" key="1">
    <source>
        <dbReference type="SAM" id="Phobius"/>
    </source>
</evidence>
<proteinExistence type="predicted"/>
<gene>
    <name evidence="3" type="ORF">METZ01_LOCUS181309</name>
</gene>
<keyword evidence="1" id="KW-0472">Membrane</keyword>
<protein>
    <recommendedName>
        <fullName evidence="2">DUF4159 domain-containing protein</fullName>
    </recommendedName>
</protein>
<dbReference type="EMBL" id="UINC01035673">
    <property type="protein sequence ID" value="SVB28455.1"/>
    <property type="molecule type" value="Genomic_DNA"/>
</dbReference>
<keyword evidence="1" id="KW-0812">Transmembrane</keyword>
<feature type="transmembrane region" description="Helical" evidence="1">
    <location>
        <begin position="16"/>
        <end position="35"/>
    </location>
</feature>
<evidence type="ECO:0000259" key="2">
    <source>
        <dbReference type="Pfam" id="PF13709"/>
    </source>
</evidence>
<feature type="non-terminal residue" evidence="3">
    <location>
        <position position="542"/>
    </location>
</feature>
<accession>A0A382CQT9</accession>
<name>A0A382CQT9_9ZZZZ</name>
<organism evidence="3">
    <name type="scientific">marine metagenome</name>
    <dbReference type="NCBI Taxonomy" id="408172"/>
    <lineage>
        <taxon>unclassified sequences</taxon>
        <taxon>metagenomes</taxon>
        <taxon>ecological metagenomes</taxon>
    </lineage>
</organism>
<dbReference type="Gene3D" id="3.40.50.12140">
    <property type="entry name" value="Domain of unknown function DUF4159"/>
    <property type="match status" value="1"/>
</dbReference>
<dbReference type="Pfam" id="PF13709">
    <property type="entry name" value="DUF4159"/>
    <property type="match status" value="1"/>
</dbReference>
<sequence length="542" mass="60415">MTPKRRIPFTRRHRVILPYLLLSVIAHLLSVMLIADWRQRAIDKKVFEARLMQVVRFEPRRLVAQHPVDSPRTEMEYRPTEIAQRPIEEVTQLQAPPPLEAVPEPVVAIQTIDVATREDTFRAERAQDVTRALTQMLESRDSLRRESFDLMRIQDLAQGRERAVVLVDPTSRRHITGFVNLTRLRLRGAGGGPLIRLDALPPVGGSGLEVLARFMRDHTDLFVQVRSEVAESVRDPSLMEDPVHFLIEGGGRTLIEDWPLLQLTTEERAFLAAYMRQGGLLFFEGRSRFNSQAVDLLQELLGSDAGIRPLPVDHPIYHAFYTFPAGFPGENKSQWDYLEDIPGSWVYPERQYADLPPIGGPVNLDPTLGLTDDSGIDPLGLWGVSLGDTLVAVVSDLDLHTHWFGSLSENEEIAIDSAPALYTGVNLVVHALTRKGTVARSRALPAWRRTRPRVGPEVVSIDSLHDSSDQVDPGLYDALDASIAIVRAPLGTSLGAGGVAVRVDGRYRIDVLRASRSGLLLHNLHPGDHWVELEYAGQVEGI</sequence>
<keyword evidence="1" id="KW-1133">Transmembrane helix</keyword>
<reference evidence="3" key="1">
    <citation type="submission" date="2018-05" db="EMBL/GenBank/DDBJ databases">
        <authorList>
            <person name="Lanie J.A."/>
            <person name="Ng W.-L."/>
            <person name="Kazmierczak K.M."/>
            <person name="Andrzejewski T.M."/>
            <person name="Davidsen T.M."/>
            <person name="Wayne K.J."/>
            <person name="Tettelin H."/>
            <person name="Glass J.I."/>
            <person name="Rusch D."/>
            <person name="Podicherti R."/>
            <person name="Tsui H.-C.T."/>
            <person name="Winkler M.E."/>
        </authorList>
    </citation>
    <scope>NUCLEOTIDE SEQUENCE</scope>
</reference>
<dbReference type="AlphaFoldDB" id="A0A382CQT9"/>
<feature type="domain" description="DUF4159" evidence="2">
    <location>
        <begin position="207"/>
        <end position="432"/>
    </location>
</feature>
<dbReference type="InterPro" id="IPR025297">
    <property type="entry name" value="DUF4159"/>
</dbReference>